<evidence type="ECO:0000259" key="2">
    <source>
        <dbReference type="Pfam" id="PF23951"/>
    </source>
</evidence>
<dbReference type="EMBL" id="JBHSZH010000005">
    <property type="protein sequence ID" value="MFC7082096.1"/>
    <property type="molecule type" value="Genomic_DNA"/>
</dbReference>
<feature type="domain" description="DUF7282" evidence="2">
    <location>
        <begin position="369"/>
        <end position="450"/>
    </location>
</feature>
<protein>
    <recommendedName>
        <fullName evidence="2">DUF7282 domain-containing protein</fullName>
    </recommendedName>
</protein>
<dbReference type="InterPro" id="IPR055706">
    <property type="entry name" value="Slg1/2_DUF7282"/>
</dbReference>
<evidence type="ECO:0000313" key="4">
    <source>
        <dbReference type="Proteomes" id="UP001596407"/>
    </source>
</evidence>
<sequence length="531" mass="55069">MSRSAPPAAALVALLVASAVVPALSVGATPQSVAPTPASVTSHPQNGPQSLTCAVGVGSGLATAEDPDRNVSVSTWVAPGSADDELTDASAIADATSAGRVTPLDGDATVAPIDLAVHRIDLNGSAVGLLDRLGAQDRGSPTANFRALVREAGVEFEYSGPTACPPRLALNETVERGALRVVPDRRDGALFLVVDVGRAAYYALGSDTELAPDDRWDYGHHAVRLGLRKSSGLVAENVTAEAHYDVGETRAQFAAETEGLVRLSPGANATIRGRATVAPGTEIRVRLRPVEAPTGVLNATATVNRSRGFAARFDLSGVGDDALYAARMVEAERDEDYRRTTLVAVGNATGGTLFVGTPESEGLRIDDVSAATTDGGFVVVRNASGGIVGVSEFFGPGRRFPKPDLRPPIRSDQNASVTLYRDSNGNRTFDPADEPYRANGSVVRGIANVTIEGSPPEVPTTRTTTTLGMPERRTAAATETPEAPTRTAETPTSATETTDGDTTASTTRVPGFDSAAAVLALLASLVALRRR</sequence>
<keyword evidence="4" id="KW-1185">Reference proteome</keyword>
<dbReference type="RefSeq" id="WP_276279926.1">
    <property type="nucleotide sequence ID" value="NZ_CP119809.1"/>
</dbReference>
<gene>
    <name evidence="3" type="ORF">ACFQJ6_20400</name>
</gene>
<feature type="region of interest" description="Disordered" evidence="1">
    <location>
        <begin position="451"/>
        <end position="508"/>
    </location>
</feature>
<comment type="caution">
    <text evidence="3">The sequence shown here is derived from an EMBL/GenBank/DDBJ whole genome shotgun (WGS) entry which is preliminary data.</text>
</comment>
<accession>A0ABD5WNN6</accession>
<dbReference type="GeneID" id="79304525"/>
<dbReference type="Proteomes" id="UP001596407">
    <property type="component" value="Unassembled WGS sequence"/>
</dbReference>
<dbReference type="Pfam" id="PF23951">
    <property type="entry name" value="DUF7282"/>
    <property type="match status" value="1"/>
</dbReference>
<evidence type="ECO:0000256" key="1">
    <source>
        <dbReference type="SAM" id="MobiDB-lite"/>
    </source>
</evidence>
<organism evidence="3 4">
    <name type="scientific">Halorussus caseinilyticus</name>
    <dbReference type="NCBI Taxonomy" id="3034025"/>
    <lineage>
        <taxon>Archaea</taxon>
        <taxon>Methanobacteriati</taxon>
        <taxon>Methanobacteriota</taxon>
        <taxon>Stenosarchaea group</taxon>
        <taxon>Halobacteria</taxon>
        <taxon>Halobacteriales</taxon>
        <taxon>Haladaptataceae</taxon>
        <taxon>Halorussus</taxon>
    </lineage>
</organism>
<reference evidence="3 4" key="1">
    <citation type="journal article" date="2019" name="Int. J. Syst. Evol. Microbiol.">
        <title>The Global Catalogue of Microorganisms (GCM) 10K type strain sequencing project: providing services to taxonomists for standard genome sequencing and annotation.</title>
        <authorList>
            <consortium name="The Broad Institute Genomics Platform"/>
            <consortium name="The Broad Institute Genome Sequencing Center for Infectious Disease"/>
            <person name="Wu L."/>
            <person name="Ma J."/>
        </authorList>
    </citation>
    <scope>NUCLEOTIDE SEQUENCE [LARGE SCALE GENOMIC DNA]</scope>
    <source>
        <strain evidence="3 4">DT72</strain>
    </source>
</reference>
<name>A0ABD5WNN6_9EURY</name>
<feature type="compositionally biased region" description="Low complexity" evidence="1">
    <location>
        <begin position="475"/>
        <end position="508"/>
    </location>
</feature>
<evidence type="ECO:0000313" key="3">
    <source>
        <dbReference type="EMBL" id="MFC7082096.1"/>
    </source>
</evidence>
<feature type="region of interest" description="Disordered" evidence="1">
    <location>
        <begin position="30"/>
        <end position="51"/>
    </location>
</feature>
<proteinExistence type="predicted"/>
<dbReference type="AlphaFoldDB" id="A0ABD5WNN6"/>